<comment type="caution">
    <text evidence="2">The sequence shown here is derived from an EMBL/GenBank/DDBJ whole genome shotgun (WGS) entry which is preliminary data.</text>
</comment>
<keyword evidence="3" id="KW-1185">Reference proteome</keyword>
<feature type="chain" id="PRO_5045315939" description="DUF4397 domain-containing protein" evidence="1">
    <location>
        <begin position="21"/>
        <end position="345"/>
    </location>
</feature>
<feature type="signal peptide" evidence="1">
    <location>
        <begin position="1"/>
        <end position="20"/>
    </location>
</feature>
<evidence type="ECO:0000313" key="2">
    <source>
        <dbReference type="EMBL" id="GAA4432174.1"/>
    </source>
</evidence>
<dbReference type="PROSITE" id="PS51257">
    <property type="entry name" value="PROKAR_LIPOPROTEIN"/>
    <property type="match status" value="1"/>
</dbReference>
<dbReference type="RefSeq" id="WP_345158817.1">
    <property type="nucleotide sequence ID" value="NZ_BAABHC010000011.1"/>
</dbReference>
<dbReference type="EMBL" id="BAABHC010000011">
    <property type="protein sequence ID" value="GAA4432174.1"/>
    <property type="molecule type" value="Genomic_DNA"/>
</dbReference>
<evidence type="ECO:0000313" key="3">
    <source>
        <dbReference type="Proteomes" id="UP001500552"/>
    </source>
</evidence>
<keyword evidence="1" id="KW-0732">Signal</keyword>
<reference evidence="3" key="1">
    <citation type="journal article" date="2019" name="Int. J. Syst. Evol. Microbiol.">
        <title>The Global Catalogue of Microorganisms (GCM) 10K type strain sequencing project: providing services to taxonomists for standard genome sequencing and annotation.</title>
        <authorList>
            <consortium name="The Broad Institute Genomics Platform"/>
            <consortium name="The Broad Institute Genome Sequencing Center for Infectious Disease"/>
            <person name="Wu L."/>
            <person name="Ma J."/>
        </authorList>
    </citation>
    <scope>NUCLEOTIDE SEQUENCE [LARGE SCALE GENOMIC DNA]</scope>
    <source>
        <strain evidence="3">JCM 17926</strain>
    </source>
</reference>
<dbReference type="Proteomes" id="UP001500552">
    <property type="component" value="Unassembled WGS sequence"/>
</dbReference>
<sequence>MNLKCILPVSLAILALTACKTEQPATSRLASAETLMKEVQLKATVQQAQKYEQLPSASGIELVDSTYYVVGDDSPFLYQLDAQFNLTERHVLFDTAAFASGRIPKPLKPDLESMAHFTYGRDHMLLLLGSGSSEMRNRAFVVNLTEGMAVKELDFSRLYLFMRRVLRIEAEGELNLEGFAMDDTYTYIMQRAIGSGTNVLFRFNSSNFKDFVINDGDIPVAAVYHFALPQVEGYTAGLSGAYALNDRLFFTASVENTPNAVEDGEVLGSLVGMIDLNALPYASDAANPMQVPAVQLKNPDGSVYKGKAESLVVQAGEGGVYNLIVVSDDDQGGSELLQIQLEVEQ</sequence>
<dbReference type="InterPro" id="IPR053851">
    <property type="entry name" value="DUF6929"/>
</dbReference>
<proteinExistence type="predicted"/>
<protein>
    <recommendedName>
        <fullName evidence="4">DUF4397 domain-containing protein</fullName>
    </recommendedName>
</protein>
<gene>
    <name evidence="2" type="ORF">GCM10023188_20510</name>
</gene>
<evidence type="ECO:0008006" key="4">
    <source>
        <dbReference type="Google" id="ProtNLM"/>
    </source>
</evidence>
<organism evidence="2 3">
    <name type="scientific">Pontibacter saemangeumensis</name>
    <dbReference type="NCBI Taxonomy" id="1084525"/>
    <lineage>
        <taxon>Bacteria</taxon>
        <taxon>Pseudomonadati</taxon>
        <taxon>Bacteroidota</taxon>
        <taxon>Cytophagia</taxon>
        <taxon>Cytophagales</taxon>
        <taxon>Hymenobacteraceae</taxon>
        <taxon>Pontibacter</taxon>
    </lineage>
</organism>
<dbReference type="Pfam" id="PF22000">
    <property type="entry name" value="DUF6929"/>
    <property type="match status" value="1"/>
</dbReference>
<evidence type="ECO:0000256" key="1">
    <source>
        <dbReference type="SAM" id="SignalP"/>
    </source>
</evidence>
<accession>A0ABP8LNJ4</accession>
<name>A0ABP8LNJ4_9BACT</name>